<dbReference type="Proteomes" id="UP001216510">
    <property type="component" value="Chromosome"/>
</dbReference>
<proteinExistence type="predicted"/>
<evidence type="ECO:0000313" key="2">
    <source>
        <dbReference type="EMBL" id="WEF31263.1"/>
    </source>
</evidence>
<dbReference type="PANTHER" id="PTHR37461">
    <property type="entry name" value="ANTI-SIGMA-K FACTOR RSKA"/>
    <property type="match status" value="1"/>
</dbReference>
<gene>
    <name evidence="2" type="ORF">PX653_17570</name>
</gene>
<evidence type="ECO:0000313" key="3">
    <source>
        <dbReference type="Proteomes" id="UP001216510"/>
    </source>
</evidence>
<accession>A0ABY8B899</accession>
<evidence type="ECO:0000259" key="1">
    <source>
        <dbReference type="Pfam" id="PF10099"/>
    </source>
</evidence>
<feature type="domain" description="Anti-sigma K factor RskA C-terminal" evidence="1">
    <location>
        <begin position="103"/>
        <end position="223"/>
    </location>
</feature>
<keyword evidence="3" id="KW-1185">Reference proteome</keyword>
<name>A0ABY8B899_9BURK</name>
<organism evidence="2 3">
    <name type="scientific">Pseudoduganella chitinolytica</name>
    <dbReference type="NCBI Taxonomy" id="34070"/>
    <lineage>
        <taxon>Bacteria</taxon>
        <taxon>Pseudomonadati</taxon>
        <taxon>Pseudomonadota</taxon>
        <taxon>Betaproteobacteria</taxon>
        <taxon>Burkholderiales</taxon>
        <taxon>Oxalobacteraceae</taxon>
        <taxon>Telluria group</taxon>
        <taxon>Pseudoduganella</taxon>
    </lineage>
</organism>
<sequence length="233" mass="25888">MSIRDNPELRDRLAAEYVLGTLKGGARRRFEGWLHGDAALRRLVQEWSERLVPLGEFTPERAPRARVWRTIEQRLHLEPPPKRWQLWHRDPLHWWRTLGLTGTAATAALALVLVLQRPATQVDTVATLTDERAQAALVVTADHRNGVIAVRVLGQTAVPDERTLQLWAITQQGTPRSLGILDDKGSAQLLLNERALGSDVAMLAVSLEPKGGSPNPNAPTGPVLYKGSWVRLL</sequence>
<protein>
    <submittedName>
        <fullName evidence="2">Anti-sigma factor</fullName>
    </submittedName>
</protein>
<dbReference type="Pfam" id="PF10099">
    <property type="entry name" value="RskA_C"/>
    <property type="match status" value="1"/>
</dbReference>
<dbReference type="InterPro" id="IPR051474">
    <property type="entry name" value="Anti-sigma-K/W_factor"/>
</dbReference>
<dbReference type="InterPro" id="IPR018764">
    <property type="entry name" value="RskA_C"/>
</dbReference>
<reference evidence="2 3" key="1">
    <citation type="submission" date="2023-02" db="EMBL/GenBank/DDBJ databases">
        <title>Gemone sequence of Telluria chitinolytica ACM 3522T.</title>
        <authorList>
            <person name="Frediansyah A."/>
            <person name="Miess H."/>
            <person name="Gross H."/>
        </authorList>
    </citation>
    <scope>NUCLEOTIDE SEQUENCE [LARGE SCALE GENOMIC DNA]</scope>
    <source>
        <strain evidence="2 3">ACM 3522</strain>
    </source>
</reference>
<dbReference type="EMBL" id="CP119083">
    <property type="protein sequence ID" value="WEF31263.1"/>
    <property type="molecule type" value="Genomic_DNA"/>
</dbReference>
<dbReference type="RefSeq" id="WP_277414041.1">
    <property type="nucleotide sequence ID" value="NZ_CP119083.1"/>
</dbReference>
<dbReference type="PANTHER" id="PTHR37461:SF1">
    <property type="entry name" value="ANTI-SIGMA-K FACTOR RSKA"/>
    <property type="match status" value="1"/>
</dbReference>